<reference evidence="2" key="1">
    <citation type="submission" date="2024-07" db="EMBL/GenBank/DDBJ databases">
        <title>Two chromosome-level genome assemblies of Korean endemic species Abeliophyllum distichum and Forsythia ovata (Oleaceae).</title>
        <authorList>
            <person name="Jang H."/>
        </authorList>
    </citation>
    <scope>NUCLEOTIDE SEQUENCE [LARGE SCALE GENOMIC DNA]</scope>
</reference>
<dbReference type="AlphaFoldDB" id="A0ABD1RRE2"/>
<proteinExistence type="predicted"/>
<gene>
    <name evidence="1" type="ORF">Adt_25941</name>
</gene>
<evidence type="ECO:0000313" key="2">
    <source>
        <dbReference type="Proteomes" id="UP001604336"/>
    </source>
</evidence>
<keyword evidence="2" id="KW-1185">Reference proteome</keyword>
<name>A0ABD1RRE2_9LAMI</name>
<evidence type="ECO:0000313" key="1">
    <source>
        <dbReference type="EMBL" id="KAL2490313.1"/>
    </source>
</evidence>
<dbReference type="EMBL" id="JBFOLK010000008">
    <property type="protein sequence ID" value="KAL2490313.1"/>
    <property type="molecule type" value="Genomic_DNA"/>
</dbReference>
<organism evidence="1 2">
    <name type="scientific">Abeliophyllum distichum</name>
    <dbReference type="NCBI Taxonomy" id="126358"/>
    <lineage>
        <taxon>Eukaryota</taxon>
        <taxon>Viridiplantae</taxon>
        <taxon>Streptophyta</taxon>
        <taxon>Embryophyta</taxon>
        <taxon>Tracheophyta</taxon>
        <taxon>Spermatophyta</taxon>
        <taxon>Magnoliopsida</taxon>
        <taxon>eudicotyledons</taxon>
        <taxon>Gunneridae</taxon>
        <taxon>Pentapetalae</taxon>
        <taxon>asterids</taxon>
        <taxon>lamiids</taxon>
        <taxon>Lamiales</taxon>
        <taxon>Oleaceae</taxon>
        <taxon>Forsythieae</taxon>
        <taxon>Abeliophyllum</taxon>
    </lineage>
</organism>
<sequence>MGLGRRMHLSRWQISSRNPWVPIKTSNCSPKVGESTSHRMVVERSMEEVTAALEAKPRSAAIWVLFFSVEPEFNGVKPDMGATRVTEGGPPMVKSESGGFGVGSTIRNLLLVSCFIVFLRELISWKYYVLVEFQFLIASKENGSSKLHTFKV</sequence>
<accession>A0ABD1RRE2</accession>
<comment type="caution">
    <text evidence="1">The sequence shown here is derived from an EMBL/GenBank/DDBJ whole genome shotgun (WGS) entry which is preliminary data.</text>
</comment>
<protein>
    <submittedName>
        <fullName evidence="1">Uncharacterized protein</fullName>
    </submittedName>
</protein>
<dbReference type="Proteomes" id="UP001604336">
    <property type="component" value="Unassembled WGS sequence"/>
</dbReference>